<dbReference type="Pfam" id="PF11716">
    <property type="entry name" value="MDMPI_N"/>
    <property type="match status" value="1"/>
</dbReference>
<evidence type="ECO:0000259" key="1">
    <source>
        <dbReference type="Pfam" id="PF11716"/>
    </source>
</evidence>
<protein>
    <submittedName>
        <fullName evidence="2">Unannotated protein</fullName>
    </submittedName>
</protein>
<organism evidence="2">
    <name type="scientific">freshwater metagenome</name>
    <dbReference type="NCBI Taxonomy" id="449393"/>
    <lineage>
        <taxon>unclassified sequences</taxon>
        <taxon>metagenomes</taxon>
        <taxon>ecological metagenomes</taxon>
    </lineage>
</organism>
<dbReference type="InterPro" id="IPR024344">
    <property type="entry name" value="MDMPI_metal-binding"/>
</dbReference>
<dbReference type="GO" id="GO:0046872">
    <property type="term" value="F:metal ion binding"/>
    <property type="evidence" value="ECO:0007669"/>
    <property type="project" value="InterPro"/>
</dbReference>
<dbReference type="SUPFAM" id="SSF109854">
    <property type="entry name" value="DinB/YfiT-like putative metalloenzymes"/>
    <property type="match status" value="1"/>
</dbReference>
<evidence type="ECO:0000313" key="2">
    <source>
        <dbReference type="EMBL" id="CAB4685150.1"/>
    </source>
</evidence>
<name>A0A6J6NEY2_9ZZZZ</name>
<gene>
    <name evidence="2" type="ORF">UFOPK2579_00071</name>
</gene>
<feature type="domain" description="Mycothiol-dependent maleylpyruvate isomerase metal-binding" evidence="1">
    <location>
        <begin position="13"/>
        <end position="125"/>
    </location>
</feature>
<dbReference type="EMBL" id="CAEZXR010000004">
    <property type="protein sequence ID" value="CAB4685150.1"/>
    <property type="molecule type" value="Genomic_DNA"/>
</dbReference>
<sequence>MALPESPAAQHAAVAGRFADLVAGVGDWDAASPVAGWTARDVVAHLLEWFPGFLQHFAGVELAPVDATDPVGSWPVRTADVQALLDAPDADGRGVDDPMLGTMTLPEAVARFYTADVFMHTWDLARASGQDDRLDADQCAVMLAGMSEMEDAMRGSGQYGPAVDVPADAPAQDRLLGFIGRDPAWRPPRGLTPS</sequence>
<dbReference type="AlphaFoldDB" id="A0A6J6NEY2"/>
<dbReference type="InterPro" id="IPR034660">
    <property type="entry name" value="DinB/YfiT-like"/>
</dbReference>
<dbReference type="InterPro" id="IPR017517">
    <property type="entry name" value="Maleyloyr_isom"/>
</dbReference>
<dbReference type="Gene3D" id="1.20.120.450">
    <property type="entry name" value="dinb family like domain"/>
    <property type="match status" value="1"/>
</dbReference>
<reference evidence="2" key="1">
    <citation type="submission" date="2020-05" db="EMBL/GenBank/DDBJ databases">
        <authorList>
            <person name="Chiriac C."/>
            <person name="Salcher M."/>
            <person name="Ghai R."/>
            <person name="Kavagutti S V."/>
        </authorList>
    </citation>
    <scope>NUCLEOTIDE SEQUENCE</scope>
</reference>
<proteinExistence type="predicted"/>
<accession>A0A6J6NEY2</accession>
<dbReference type="NCBIfam" id="TIGR03083">
    <property type="entry name" value="maleylpyruvate isomerase family mycothiol-dependent enzyme"/>
    <property type="match status" value="1"/>
</dbReference>